<name>A0A840KF34_9FLAO</name>
<comment type="caution">
    <text evidence="2">The sequence shown here is derived from an EMBL/GenBank/DDBJ whole genome shotgun (WGS) entry which is preliminary data.</text>
</comment>
<protein>
    <submittedName>
        <fullName evidence="2">Uncharacterized protein</fullName>
    </submittedName>
</protein>
<evidence type="ECO:0000256" key="1">
    <source>
        <dbReference type="SAM" id="SignalP"/>
    </source>
</evidence>
<sequence>MKKTIFPCIIGIFCFCTSMNAQVGINTDTPEATFDITAKNPTGTSTDVDGLLLPRVDRQKAQSMTGVPVSTLIYVNSIATGTQTGTAANIDSAGYYYFNGSAWIKLNINNLNIYNSNGTLTANRVVTTAGNSLSFTNGANNILIGTTGTQGIITATGSTRGALQLNGGSGQINAFVDNNNAAQINSTGNSTELNIGTLTATPVNILTNGSNKVTITSAGQVGVGTSAPSELLDINGRARVRTMDMATGSNFITPVYSDSNGVLIKASSSAVYGGIISSSSTIASGATGALITGMAAGAVYKAIVTVGDGCSYITVAEYMVTNYSFNNNYAIKGLDGLFSNGSAKAPTFTETNRTTTGTTWAGKPTCADGGNSSSLNYTLTMPSAGTINVTNNGNVGRTYNIVLTRII</sequence>
<feature type="chain" id="PRO_5032858953" evidence="1">
    <location>
        <begin position="24"/>
        <end position="407"/>
    </location>
</feature>
<gene>
    <name evidence="2" type="ORF">HNP38_001402</name>
</gene>
<proteinExistence type="predicted"/>
<reference evidence="2 3" key="1">
    <citation type="submission" date="2020-08" db="EMBL/GenBank/DDBJ databases">
        <title>Functional genomics of gut bacteria from endangered species of beetles.</title>
        <authorList>
            <person name="Carlos-Shanley C."/>
        </authorList>
    </citation>
    <scope>NUCLEOTIDE SEQUENCE [LARGE SCALE GENOMIC DNA]</scope>
    <source>
        <strain evidence="2 3">S00151</strain>
    </source>
</reference>
<dbReference type="EMBL" id="JACHLE010000001">
    <property type="protein sequence ID" value="MBB4806130.1"/>
    <property type="molecule type" value="Genomic_DNA"/>
</dbReference>
<feature type="signal peptide" evidence="1">
    <location>
        <begin position="1"/>
        <end position="23"/>
    </location>
</feature>
<keyword evidence="3" id="KW-1185">Reference proteome</keyword>
<evidence type="ECO:0000313" key="3">
    <source>
        <dbReference type="Proteomes" id="UP000592180"/>
    </source>
</evidence>
<evidence type="ECO:0000313" key="2">
    <source>
        <dbReference type="EMBL" id="MBB4806130.1"/>
    </source>
</evidence>
<dbReference type="Proteomes" id="UP000592180">
    <property type="component" value="Unassembled WGS sequence"/>
</dbReference>
<accession>A0A840KF34</accession>
<organism evidence="2 3">
    <name type="scientific">Chryseobacterium defluvii</name>
    <dbReference type="NCBI Taxonomy" id="160396"/>
    <lineage>
        <taxon>Bacteria</taxon>
        <taxon>Pseudomonadati</taxon>
        <taxon>Bacteroidota</taxon>
        <taxon>Flavobacteriia</taxon>
        <taxon>Flavobacteriales</taxon>
        <taxon>Weeksellaceae</taxon>
        <taxon>Chryseobacterium group</taxon>
        <taxon>Chryseobacterium</taxon>
    </lineage>
</organism>
<keyword evidence="1" id="KW-0732">Signal</keyword>
<dbReference type="AlphaFoldDB" id="A0A840KF34"/>